<reference evidence="1" key="1">
    <citation type="submission" date="2021-01" db="EMBL/GenBank/DDBJ databases">
        <title>Whole genome shotgun sequence of Actinoplanes siamensis NBRC 109076.</title>
        <authorList>
            <person name="Komaki H."/>
            <person name="Tamura T."/>
        </authorList>
    </citation>
    <scope>NUCLEOTIDE SEQUENCE</scope>
    <source>
        <strain evidence="1">NBRC 109076</strain>
    </source>
</reference>
<evidence type="ECO:0008006" key="3">
    <source>
        <dbReference type="Google" id="ProtNLM"/>
    </source>
</evidence>
<organism evidence="1 2">
    <name type="scientific">Actinoplanes siamensis</name>
    <dbReference type="NCBI Taxonomy" id="1223317"/>
    <lineage>
        <taxon>Bacteria</taxon>
        <taxon>Bacillati</taxon>
        <taxon>Actinomycetota</taxon>
        <taxon>Actinomycetes</taxon>
        <taxon>Micromonosporales</taxon>
        <taxon>Micromonosporaceae</taxon>
        <taxon>Actinoplanes</taxon>
    </lineage>
</organism>
<protein>
    <recommendedName>
        <fullName evidence="3">WD40 repeat protein</fullName>
    </recommendedName>
</protein>
<dbReference type="SUPFAM" id="SSF69304">
    <property type="entry name" value="Tricorn protease N-terminal domain"/>
    <property type="match status" value="1"/>
</dbReference>
<evidence type="ECO:0000313" key="1">
    <source>
        <dbReference type="EMBL" id="GIF02773.1"/>
    </source>
</evidence>
<name>A0A919N2Z9_9ACTN</name>
<dbReference type="Proteomes" id="UP000629619">
    <property type="component" value="Unassembled WGS sequence"/>
</dbReference>
<gene>
    <name evidence="1" type="ORF">Asi03nite_03110</name>
</gene>
<keyword evidence="2" id="KW-1185">Reference proteome</keyword>
<dbReference type="AlphaFoldDB" id="A0A919N2Z9"/>
<proteinExistence type="predicted"/>
<accession>A0A919N2Z9</accession>
<comment type="caution">
    <text evidence="1">The sequence shown here is derived from an EMBL/GenBank/DDBJ whole genome shotgun (WGS) entry which is preliminary data.</text>
</comment>
<evidence type="ECO:0000313" key="2">
    <source>
        <dbReference type="Proteomes" id="UP000629619"/>
    </source>
</evidence>
<sequence>MLGATLCLLALLVSACDDETAGLLVDGATAEAGYPAGPVVWLPDGVYYLANEPGRLGGAAQLYRTIPGHPEQEPIHFANASWCQEPYPRSLRRLPEGGLGAVMDCPYENKPTYLAAIDPPTGVDPPTSAVRRLPALDGGADGIWSEAEGRGWTTYDVDGCTGLAPLDRKGRQRMPALEPAALLPWDLDAAFATPPPESCAATGAIGFPAPAPTMSKVVVLASSGETSDWQLYEVDLTAKRIRLVGGHVTAPRGLAVTGDRAVVVGDQGVAVVSLTDGSTTSLTTGNFDAPALSPDGRSVALVEHPGRGAPRLVTRRLP</sequence>
<dbReference type="EMBL" id="BOMW01000004">
    <property type="protein sequence ID" value="GIF02773.1"/>
    <property type="molecule type" value="Genomic_DNA"/>
</dbReference>